<dbReference type="PRINTS" id="PR00080">
    <property type="entry name" value="SDRFAMILY"/>
</dbReference>
<dbReference type="InterPro" id="IPR036291">
    <property type="entry name" value="NAD(P)-bd_dom_sf"/>
</dbReference>
<dbReference type="GO" id="GO:0016491">
    <property type="term" value="F:oxidoreductase activity"/>
    <property type="evidence" value="ECO:0007669"/>
    <property type="project" value="UniProtKB-KW"/>
</dbReference>
<organism evidence="3 4">
    <name type="scientific">Paenibacillus nasutitermitis</name>
    <dbReference type="NCBI Taxonomy" id="1652958"/>
    <lineage>
        <taxon>Bacteria</taxon>
        <taxon>Bacillati</taxon>
        <taxon>Bacillota</taxon>
        <taxon>Bacilli</taxon>
        <taxon>Bacillales</taxon>
        <taxon>Paenibacillaceae</taxon>
        <taxon>Paenibacillus</taxon>
    </lineage>
</organism>
<reference evidence="3" key="1">
    <citation type="journal article" date="2014" name="Int. J. Syst. Evol. Microbiol.">
        <title>Complete genome sequence of Corynebacterium casei LMG S-19264T (=DSM 44701T), isolated from a smear-ripened cheese.</title>
        <authorList>
            <consortium name="US DOE Joint Genome Institute (JGI-PGF)"/>
            <person name="Walter F."/>
            <person name="Albersmeier A."/>
            <person name="Kalinowski J."/>
            <person name="Ruckert C."/>
        </authorList>
    </citation>
    <scope>NUCLEOTIDE SEQUENCE</scope>
    <source>
        <strain evidence="3">CGMCC 1.15178</strain>
    </source>
</reference>
<dbReference type="RefSeq" id="WP_188990630.1">
    <property type="nucleotide sequence ID" value="NZ_BMHP01000001.1"/>
</dbReference>
<evidence type="ECO:0000256" key="1">
    <source>
        <dbReference type="ARBA" id="ARBA00006484"/>
    </source>
</evidence>
<dbReference type="FunFam" id="3.40.50.720:FF:000084">
    <property type="entry name" value="Short-chain dehydrogenase reductase"/>
    <property type="match status" value="1"/>
</dbReference>
<evidence type="ECO:0000313" key="4">
    <source>
        <dbReference type="Proteomes" id="UP000612456"/>
    </source>
</evidence>
<dbReference type="EMBL" id="BMHP01000001">
    <property type="protein sequence ID" value="GGD58487.1"/>
    <property type="molecule type" value="Genomic_DNA"/>
</dbReference>
<name>A0A916YRM6_9BACL</name>
<gene>
    <name evidence="3" type="primary">fabG</name>
    <name evidence="3" type="ORF">GCM10010911_15350</name>
</gene>
<comment type="similarity">
    <text evidence="1">Belongs to the short-chain dehydrogenases/reductases (SDR) family.</text>
</comment>
<proteinExistence type="inferred from homology"/>
<dbReference type="Proteomes" id="UP000612456">
    <property type="component" value="Unassembled WGS sequence"/>
</dbReference>
<dbReference type="InterPro" id="IPR020904">
    <property type="entry name" value="Sc_DH/Rdtase_CS"/>
</dbReference>
<evidence type="ECO:0000256" key="2">
    <source>
        <dbReference type="ARBA" id="ARBA00023002"/>
    </source>
</evidence>
<dbReference type="InterPro" id="IPR002347">
    <property type="entry name" value="SDR_fam"/>
</dbReference>
<dbReference type="CDD" id="cd05233">
    <property type="entry name" value="SDR_c"/>
    <property type="match status" value="1"/>
</dbReference>
<keyword evidence="4" id="KW-1185">Reference proteome</keyword>
<dbReference type="PRINTS" id="PR00081">
    <property type="entry name" value="GDHRDH"/>
</dbReference>
<keyword evidence="2" id="KW-0560">Oxidoreductase</keyword>
<dbReference type="Pfam" id="PF13561">
    <property type="entry name" value="adh_short_C2"/>
    <property type="match status" value="1"/>
</dbReference>
<dbReference type="PANTHER" id="PTHR24321:SF14">
    <property type="entry name" value="SHORT-CHAIN TYPE DEHYDROGENASE_REDUCTASE BLR2146-RELATED"/>
    <property type="match status" value="1"/>
</dbReference>
<reference evidence="3" key="2">
    <citation type="submission" date="2020-09" db="EMBL/GenBank/DDBJ databases">
        <authorList>
            <person name="Sun Q."/>
            <person name="Zhou Y."/>
        </authorList>
    </citation>
    <scope>NUCLEOTIDE SEQUENCE</scope>
    <source>
        <strain evidence="3">CGMCC 1.15178</strain>
    </source>
</reference>
<comment type="caution">
    <text evidence="3">The sequence shown here is derived from an EMBL/GenBank/DDBJ whole genome shotgun (WGS) entry which is preliminary data.</text>
</comment>
<protein>
    <submittedName>
        <fullName evidence="3">3-oxoacyl-ACP reductase</fullName>
    </submittedName>
</protein>
<sequence length="254" mass="26886">MNISLNGKIAVVTGASRGIGLATVKALADSGAKVIASARQETEELRELAATREVFTVIANAATKEGAEHVMLEAVNRFGRLDILINNIGATDNHAGQGFLQLSDADWTETMDINLMSVVRSTRAALPHMSAQGGAIVNISSMNAIMPNPSIIAYSSAKAAVTNLSKNLAGEFAAKGIRVNTVAPGPTRTEMWAGRIPDNEEEFKEMALNFGISLGRFAESHEIADLVVFLVSDHASIITGVDYIIDGGLVKTIH</sequence>
<dbReference type="PROSITE" id="PS00061">
    <property type="entry name" value="ADH_SHORT"/>
    <property type="match status" value="1"/>
</dbReference>
<evidence type="ECO:0000313" key="3">
    <source>
        <dbReference type="EMBL" id="GGD58487.1"/>
    </source>
</evidence>
<dbReference type="Gene3D" id="3.40.50.720">
    <property type="entry name" value="NAD(P)-binding Rossmann-like Domain"/>
    <property type="match status" value="1"/>
</dbReference>
<dbReference type="AlphaFoldDB" id="A0A916YRM6"/>
<dbReference type="PANTHER" id="PTHR24321">
    <property type="entry name" value="DEHYDROGENASES, SHORT CHAIN"/>
    <property type="match status" value="1"/>
</dbReference>
<dbReference type="SUPFAM" id="SSF51735">
    <property type="entry name" value="NAD(P)-binding Rossmann-fold domains"/>
    <property type="match status" value="1"/>
</dbReference>
<accession>A0A916YRM6</accession>
<dbReference type="NCBIfam" id="NF005095">
    <property type="entry name" value="PRK06523.1"/>
    <property type="match status" value="1"/>
</dbReference>
<dbReference type="GO" id="GO:0008206">
    <property type="term" value="P:bile acid metabolic process"/>
    <property type="evidence" value="ECO:0007669"/>
    <property type="project" value="UniProtKB-ARBA"/>
</dbReference>